<dbReference type="InterPro" id="IPR005149">
    <property type="entry name" value="Tscrpt_reg_PadR_N"/>
</dbReference>
<dbReference type="STRING" id="283737.SAMN05660453_0506"/>
<feature type="domain" description="Transcription regulator PadR N-terminal" evidence="1">
    <location>
        <begin position="18"/>
        <end position="88"/>
    </location>
</feature>
<gene>
    <name evidence="2" type="ORF">SAMN05660453_0506</name>
</gene>
<evidence type="ECO:0000313" key="2">
    <source>
        <dbReference type="EMBL" id="SFB87228.1"/>
    </source>
</evidence>
<proteinExistence type="predicted"/>
<dbReference type="RefSeq" id="WP_091501690.1">
    <property type="nucleotide sequence ID" value="NZ_FOLI01000001.1"/>
</dbReference>
<evidence type="ECO:0000313" key="3">
    <source>
        <dbReference type="Proteomes" id="UP000199376"/>
    </source>
</evidence>
<dbReference type="InterPro" id="IPR052509">
    <property type="entry name" value="Metal_resp_DNA-bind_regulator"/>
</dbReference>
<dbReference type="Gene3D" id="1.10.10.10">
    <property type="entry name" value="Winged helix-like DNA-binding domain superfamily/Winged helix DNA-binding domain"/>
    <property type="match status" value="1"/>
</dbReference>
<dbReference type="InterPro" id="IPR036388">
    <property type="entry name" value="WH-like_DNA-bd_sf"/>
</dbReference>
<dbReference type="Pfam" id="PF03551">
    <property type="entry name" value="PadR"/>
    <property type="match status" value="1"/>
</dbReference>
<dbReference type="EMBL" id="FOLI01000001">
    <property type="protein sequence ID" value="SFB87228.1"/>
    <property type="molecule type" value="Genomic_DNA"/>
</dbReference>
<keyword evidence="3" id="KW-1185">Reference proteome</keyword>
<dbReference type="PANTHER" id="PTHR33169">
    <property type="entry name" value="PADR-FAMILY TRANSCRIPTIONAL REGULATOR"/>
    <property type="match status" value="1"/>
</dbReference>
<evidence type="ECO:0000259" key="1">
    <source>
        <dbReference type="Pfam" id="PF03551"/>
    </source>
</evidence>
<dbReference type="AlphaFoldDB" id="A0A1I1EP04"/>
<sequence length="113" mass="12546">MAQTISSQLLKGFLQGILLAILKREPNYGYGIAQEMNRIGLGQVPKGTIYPLLATMEKRGLIQGESRPSEGGPDRKYYLPTADGLDAMNDFFGQWQELEQTMQLMIDGAKHEG</sequence>
<accession>A0A1I1EP04</accession>
<dbReference type="Proteomes" id="UP000199376">
    <property type="component" value="Unassembled WGS sequence"/>
</dbReference>
<reference evidence="2 3" key="1">
    <citation type="submission" date="2016-10" db="EMBL/GenBank/DDBJ databases">
        <authorList>
            <person name="de Groot N.N."/>
        </authorList>
    </citation>
    <scope>NUCLEOTIDE SEQUENCE [LARGE SCALE GENOMIC DNA]</scope>
    <source>
        <strain evidence="2 3">DSM 19113</strain>
    </source>
</reference>
<dbReference type="PANTHER" id="PTHR33169:SF14">
    <property type="entry name" value="TRANSCRIPTIONAL REGULATOR RV3488"/>
    <property type="match status" value="1"/>
</dbReference>
<dbReference type="OrthoDB" id="9791785at2"/>
<name>A0A1I1EP04_9LACO</name>
<dbReference type="SUPFAM" id="SSF46785">
    <property type="entry name" value="Winged helix' DNA-binding domain"/>
    <property type="match status" value="1"/>
</dbReference>
<organism evidence="2 3">
    <name type="scientific">Fructobacillus durionis</name>
    <dbReference type="NCBI Taxonomy" id="283737"/>
    <lineage>
        <taxon>Bacteria</taxon>
        <taxon>Bacillati</taxon>
        <taxon>Bacillota</taxon>
        <taxon>Bacilli</taxon>
        <taxon>Lactobacillales</taxon>
        <taxon>Lactobacillaceae</taxon>
        <taxon>Fructobacillus</taxon>
    </lineage>
</organism>
<protein>
    <submittedName>
        <fullName evidence="2">PadR family transcriptional regulator, regulatory protein PadR</fullName>
    </submittedName>
</protein>
<dbReference type="InterPro" id="IPR036390">
    <property type="entry name" value="WH_DNA-bd_sf"/>
</dbReference>